<evidence type="ECO:0000313" key="8">
    <source>
        <dbReference type="EMBL" id="KAJ3452398.1"/>
    </source>
</evidence>
<keyword evidence="4 7" id="KW-1133">Transmembrane helix</keyword>
<evidence type="ECO:0000256" key="4">
    <source>
        <dbReference type="ARBA" id="ARBA00022989"/>
    </source>
</evidence>
<keyword evidence="11" id="KW-1185">Reference proteome</keyword>
<dbReference type="EMBL" id="JAOAOG010000048">
    <property type="protein sequence ID" value="KAJ6252146.1"/>
    <property type="molecule type" value="Genomic_DNA"/>
</dbReference>
<evidence type="ECO:0000256" key="3">
    <source>
        <dbReference type="ARBA" id="ARBA00022692"/>
    </source>
</evidence>
<dbReference type="Proteomes" id="UP001146793">
    <property type="component" value="Unassembled WGS sequence"/>
</dbReference>
<protein>
    <submittedName>
        <fullName evidence="8">Cell cycle control protein</fullName>
    </submittedName>
</protein>
<dbReference type="GO" id="GO:0005886">
    <property type="term" value="C:plasma membrane"/>
    <property type="evidence" value="ECO:0007669"/>
    <property type="project" value="TreeGrafter"/>
</dbReference>
<dbReference type="GO" id="GO:0005794">
    <property type="term" value="C:Golgi apparatus"/>
    <property type="evidence" value="ECO:0007669"/>
    <property type="project" value="TreeGrafter"/>
</dbReference>
<organism evidence="8 10">
    <name type="scientific">Anaeramoeba flamelloides</name>
    <dbReference type="NCBI Taxonomy" id="1746091"/>
    <lineage>
        <taxon>Eukaryota</taxon>
        <taxon>Metamonada</taxon>
        <taxon>Anaeramoebidae</taxon>
        <taxon>Anaeramoeba</taxon>
    </lineage>
</organism>
<comment type="subcellular location">
    <subcellularLocation>
        <location evidence="1">Membrane</location>
        <topology evidence="1">Multi-pass membrane protein</topology>
    </subcellularLocation>
</comment>
<dbReference type="Proteomes" id="UP001150062">
    <property type="component" value="Unassembled WGS sequence"/>
</dbReference>
<evidence type="ECO:0000256" key="7">
    <source>
        <dbReference type="SAM" id="Phobius"/>
    </source>
</evidence>
<proteinExistence type="inferred from homology"/>
<evidence type="ECO:0000256" key="5">
    <source>
        <dbReference type="ARBA" id="ARBA00023136"/>
    </source>
</evidence>
<name>A0AAV8AES0_9EUKA</name>
<reference evidence="9" key="1">
    <citation type="submission" date="2022-08" db="EMBL/GenBank/DDBJ databases">
        <title>Novel sulfate-reducing endosymbionts in the free-living metamonad Anaeramoeba.</title>
        <authorList>
            <person name="Jerlstrom-Hultqvist J."/>
            <person name="Cepicka I."/>
            <person name="Gallot-Lavallee L."/>
            <person name="Salas-Leiva D."/>
            <person name="Curtis B.A."/>
            <person name="Zahonova K."/>
            <person name="Pipaliya S."/>
            <person name="Dacks J."/>
            <person name="Roger A.J."/>
        </authorList>
    </citation>
    <scope>NUCLEOTIDE SEQUENCE</scope>
    <source>
        <strain evidence="9">Schooner1</strain>
    </source>
</reference>
<feature type="transmembrane region" description="Helical" evidence="7">
    <location>
        <begin position="265"/>
        <end position="286"/>
    </location>
</feature>
<dbReference type="PANTHER" id="PTHR10926">
    <property type="entry name" value="CELL CYCLE CONTROL PROTEIN 50"/>
    <property type="match status" value="1"/>
</dbReference>
<dbReference type="EMBL" id="JANTQA010000008">
    <property type="protein sequence ID" value="KAJ3452398.1"/>
    <property type="molecule type" value="Genomic_DNA"/>
</dbReference>
<sequence>MNKPKDSTFKQQRLKGANPILTPKLTIPVCIVIGIILLVVGVILLITVGSVKEIQGRYDDKCKGEETCYLDFVPEEDMEAPVYFLYELSNYHQNHRRYIKSVSSEQLSGETITYDDSSVCEPIRSYKDKEKNDMVYEPCGLVAWSVFNDTFKFTDSDSNDLGVSEKEITWKSDREEIFQNPSTPIDPLANTTIVSDLENEHFIVWMRIAALPTFRKLYAILEKGKLEKSKTYTIEIGNNYPVESFEGTKSLIITTTTFTGGKNSFLGYVYIITGSILFLVGILFLAKHLVKPRDLGDETYLTWYN</sequence>
<comment type="caution">
    <text evidence="8">The sequence shown here is derived from an EMBL/GenBank/DDBJ whole genome shotgun (WGS) entry which is preliminary data.</text>
</comment>
<evidence type="ECO:0000313" key="9">
    <source>
        <dbReference type="EMBL" id="KAJ6252146.1"/>
    </source>
</evidence>
<evidence type="ECO:0000256" key="2">
    <source>
        <dbReference type="ARBA" id="ARBA00009457"/>
    </source>
</evidence>
<evidence type="ECO:0000256" key="1">
    <source>
        <dbReference type="ARBA" id="ARBA00004141"/>
    </source>
</evidence>
<evidence type="ECO:0000313" key="10">
    <source>
        <dbReference type="Proteomes" id="UP001146793"/>
    </source>
</evidence>
<evidence type="ECO:0000256" key="6">
    <source>
        <dbReference type="PIRNR" id="PIRNR015840"/>
    </source>
</evidence>
<accession>A0AAV8AES0</accession>
<evidence type="ECO:0000313" key="11">
    <source>
        <dbReference type="Proteomes" id="UP001150062"/>
    </source>
</evidence>
<feature type="transmembrane region" description="Helical" evidence="7">
    <location>
        <begin position="21"/>
        <end position="46"/>
    </location>
</feature>
<keyword evidence="5 6" id="KW-0472">Membrane</keyword>
<dbReference type="Pfam" id="PF03381">
    <property type="entry name" value="CDC50"/>
    <property type="match status" value="1"/>
</dbReference>
<dbReference type="InterPro" id="IPR005045">
    <property type="entry name" value="CDC50/LEM3_fam"/>
</dbReference>
<comment type="similarity">
    <text evidence="2 6">Belongs to the CDC50/LEM3 family.</text>
</comment>
<dbReference type="PANTHER" id="PTHR10926:SF0">
    <property type="entry name" value="CDC50, ISOFORM A"/>
    <property type="match status" value="1"/>
</dbReference>
<keyword evidence="3 7" id="KW-0812">Transmembrane</keyword>
<reference evidence="8" key="2">
    <citation type="submission" date="2022-08" db="EMBL/GenBank/DDBJ databases">
        <title>Novel sulphate-reducing endosymbionts in the free-living metamonad Anaeramoeba.</title>
        <authorList>
            <person name="Jerlstrom-Hultqvist J."/>
            <person name="Cepicka I."/>
            <person name="Gallot-Lavallee L."/>
            <person name="Salas-Leiva D."/>
            <person name="Curtis B.A."/>
            <person name="Zahonova K."/>
            <person name="Pipaliya S."/>
            <person name="Dacks J."/>
            <person name="Roger A.J."/>
        </authorList>
    </citation>
    <scope>NUCLEOTIDE SEQUENCE</scope>
    <source>
        <strain evidence="8">Busselton2</strain>
    </source>
</reference>
<gene>
    <name evidence="8" type="ORF">M0812_04165</name>
    <name evidence="9" type="ORF">M0813_14528</name>
</gene>
<dbReference type="PIRSF" id="PIRSF015840">
    <property type="entry name" value="DUF284_TM_euk"/>
    <property type="match status" value="1"/>
</dbReference>
<dbReference type="AlphaFoldDB" id="A0AAV8AES0"/>
<dbReference type="GO" id="GO:0005783">
    <property type="term" value="C:endoplasmic reticulum"/>
    <property type="evidence" value="ECO:0007669"/>
    <property type="project" value="TreeGrafter"/>
</dbReference>